<evidence type="ECO:0000313" key="2">
    <source>
        <dbReference type="Proteomes" id="UP000318422"/>
    </source>
</evidence>
<dbReference type="EMBL" id="BJNV01000049">
    <property type="protein sequence ID" value="GEC96647.1"/>
    <property type="molecule type" value="Genomic_DNA"/>
</dbReference>
<dbReference type="OrthoDB" id="190583at2"/>
<gene>
    <name evidence="1" type="ORF">ZRA01_27200</name>
</gene>
<evidence type="ECO:0000313" key="1">
    <source>
        <dbReference type="EMBL" id="GEC96647.1"/>
    </source>
</evidence>
<name>A0A4Y4D039_ZOORA</name>
<evidence type="ECO:0008006" key="3">
    <source>
        <dbReference type="Google" id="ProtNLM"/>
    </source>
</evidence>
<reference evidence="1 2" key="1">
    <citation type="submission" date="2019-06" db="EMBL/GenBank/DDBJ databases">
        <title>Whole genome shotgun sequence of Zoogloea ramigera NBRC 15342.</title>
        <authorList>
            <person name="Hosoyama A."/>
            <person name="Uohara A."/>
            <person name="Ohji S."/>
            <person name="Ichikawa N."/>
        </authorList>
    </citation>
    <scope>NUCLEOTIDE SEQUENCE [LARGE SCALE GENOMIC DNA]</scope>
    <source>
        <strain evidence="1 2">NBRC 15342</strain>
    </source>
</reference>
<accession>A0A4Y4D039</accession>
<dbReference type="CDD" id="cd09627">
    <property type="entry name" value="DOMON_murB_like"/>
    <property type="match status" value="1"/>
</dbReference>
<organism evidence="1 2">
    <name type="scientific">Zoogloea ramigera</name>
    <dbReference type="NCBI Taxonomy" id="350"/>
    <lineage>
        <taxon>Bacteria</taxon>
        <taxon>Pseudomonadati</taxon>
        <taxon>Pseudomonadota</taxon>
        <taxon>Betaproteobacteria</taxon>
        <taxon>Rhodocyclales</taxon>
        <taxon>Zoogloeaceae</taxon>
        <taxon>Zoogloea</taxon>
    </lineage>
</organism>
<comment type="caution">
    <text evidence="1">The sequence shown here is derived from an EMBL/GenBank/DDBJ whole genome shotgun (WGS) entry which is preliminary data.</text>
</comment>
<protein>
    <recommendedName>
        <fullName evidence="3">DOMON-like domain-containing protein</fullName>
    </recommendedName>
</protein>
<dbReference type="RefSeq" id="WP_141353157.1">
    <property type="nucleotide sequence ID" value="NZ_BJNV01000049.1"/>
</dbReference>
<keyword evidence="2" id="KW-1185">Reference proteome</keyword>
<dbReference type="Proteomes" id="UP000318422">
    <property type="component" value="Unassembled WGS sequence"/>
</dbReference>
<sequence length="182" mass="19544">MPASADLPLLCHPDSPEPAVRALAVGARVLPDGGLALVWRLAGDLAALRIPSAATALPPERLWAHTCFEAFVGTPDGAAYREFNFSPNGQWMRFDFSGYRERVESPVLPAPQITLHCAGDVLELAVRLGAEQLPPGELCVGLTAVVESAGGRHSYWSLRHPAGQPDFHHREGFALALRVPTP</sequence>
<proteinExistence type="predicted"/>
<dbReference type="AlphaFoldDB" id="A0A4Y4D039"/>